<dbReference type="GO" id="GO:0008233">
    <property type="term" value="F:peptidase activity"/>
    <property type="evidence" value="ECO:0007669"/>
    <property type="project" value="UniProtKB-KW"/>
</dbReference>
<dbReference type="PANTHER" id="PTHR33490">
    <property type="entry name" value="BLR5614 PROTEIN-RELATED"/>
    <property type="match status" value="1"/>
</dbReference>
<keyword evidence="2" id="KW-0645">Protease</keyword>
<dbReference type="PANTHER" id="PTHR33490:SF7">
    <property type="entry name" value="BLR2979 PROTEIN"/>
    <property type="match status" value="1"/>
</dbReference>
<gene>
    <name evidence="2" type="ORF">DES32_1272</name>
</gene>
<dbReference type="OrthoDB" id="9804023at2"/>
<dbReference type="Pfam" id="PF08379">
    <property type="entry name" value="Bact_transglu_N"/>
    <property type="match status" value="1"/>
</dbReference>
<name>A0A3D9Z0N0_9HYPH</name>
<dbReference type="SMART" id="SM00460">
    <property type="entry name" value="TGc"/>
    <property type="match status" value="1"/>
</dbReference>
<organism evidence="2 3">
    <name type="scientific">Methylovirgula ligni</name>
    <dbReference type="NCBI Taxonomy" id="569860"/>
    <lineage>
        <taxon>Bacteria</taxon>
        <taxon>Pseudomonadati</taxon>
        <taxon>Pseudomonadota</taxon>
        <taxon>Alphaproteobacteria</taxon>
        <taxon>Hyphomicrobiales</taxon>
        <taxon>Beijerinckiaceae</taxon>
        <taxon>Methylovirgula</taxon>
    </lineage>
</organism>
<dbReference type="Proteomes" id="UP000256900">
    <property type="component" value="Unassembled WGS sequence"/>
</dbReference>
<dbReference type="Gene3D" id="3.10.620.30">
    <property type="match status" value="1"/>
</dbReference>
<dbReference type="GO" id="GO:0006508">
    <property type="term" value="P:proteolysis"/>
    <property type="evidence" value="ECO:0007669"/>
    <property type="project" value="UniProtKB-KW"/>
</dbReference>
<feature type="domain" description="Transglutaminase-like" evidence="1">
    <location>
        <begin position="176"/>
        <end position="247"/>
    </location>
</feature>
<proteinExistence type="predicted"/>
<evidence type="ECO:0000313" key="3">
    <source>
        <dbReference type="Proteomes" id="UP000256900"/>
    </source>
</evidence>
<keyword evidence="2" id="KW-0378">Hydrolase</keyword>
<keyword evidence="3" id="KW-1185">Reference proteome</keyword>
<dbReference type="InterPro" id="IPR038765">
    <property type="entry name" value="Papain-like_cys_pep_sf"/>
</dbReference>
<dbReference type="InterPro" id="IPR002931">
    <property type="entry name" value="Transglutaminase-like"/>
</dbReference>
<dbReference type="Pfam" id="PF01841">
    <property type="entry name" value="Transglut_core"/>
    <property type="match status" value="1"/>
</dbReference>
<evidence type="ECO:0000259" key="1">
    <source>
        <dbReference type="SMART" id="SM00460"/>
    </source>
</evidence>
<dbReference type="EMBL" id="QUMO01000002">
    <property type="protein sequence ID" value="REF87648.1"/>
    <property type="molecule type" value="Genomic_DNA"/>
</dbReference>
<dbReference type="AlphaFoldDB" id="A0A3D9Z0N0"/>
<dbReference type="RefSeq" id="WP_115835828.1">
    <property type="nucleotide sequence ID" value="NZ_CP025086.1"/>
</dbReference>
<dbReference type="SUPFAM" id="SSF54001">
    <property type="entry name" value="Cysteine proteinases"/>
    <property type="match status" value="1"/>
</dbReference>
<accession>A0A3D9Z0N0</accession>
<evidence type="ECO:0000313" key="2">
    <source>
        <dbReference type="EMBL" id="REF87648.1"/>
    </source>
</evidence>
<comment type="caution">
    <text evidence="2">The sequence shown here is derived from an EMBL/GenBank/DDBJ whole genome shotgun (WGS) entry which is preliminary data.</text>
</comment>
<sequence>MIYDIKHVTIYEYGSTVTFNYCALRLLPQDGPGQRVLETKLQIDPAPKEMQERTCFFGNRVTSMMIETAHRELSVVATSVVEIDRPKPPDPATTGAWEFVREEAFDSESLGRRSPAQYLHPSRYVPRFAPATDYARESFTDGRPVLDAAVELMRRIRKDFTYDPTSTVISTPLSQAFAQKSGVCQDFAHIMIAGLRGLGLPAAYISGYIRTIPLDGTPKLEGSDAMHAWVSLWCGERLGWIGLDPTNSTLVNNDHVMLAEGRDYADISPVAGIVTGAREQDIDVQVDVVPRRW</sequence>
<dbReference type="InterPro" id="IPR013589">
    <property type="entry name" value="Bac_transglu_N"/>
</dbReference>
<protein>
    <submittedName>
        <fullName evidence="2">Transglutaminase-like putative cysteine protease</fullName>
    </submittedName>
</protein>
<reference evidence="2 3" key="1">
    <citation type="submission" date="2018-08" db="EMBL/GenBank/DDBJ databases">
        <title>Genomic Encyclopedia of Type Strains, Phase IV (KMG-IV): sequencing the most valuable type-strain genomes for metagenomic binning, comparative biology and taxonomic classification.</title>
        <authorList>
            <person name="Goeker M."/>
        </authorList>
    </citation>
    <scope>NUCLEOTIDE SEQUENCE [LARGE SCALE GENOMIC DNA]</scope>
    <source>
        <strain evidence="2 3">BW863</strain>
    </source>
</reference>